<geneLocation type="plasmid" evidence="1 2">
    <name>AZOBR_p3</name>
</geneLocation>
<organism evidence="1 2">
    <name type="scientific">Azospirillum baldaniorum</name>
    <dbReference type="NCBI Taxonomy" id="1064539"/>
    <lineage>
        <taxon>Bacteria</taxon>
        <taxon>Pseudomonadati</taxon>
        <taxon>Pseudomonadota</taxon>
        <taxon>Alphaproteobacteria</taxon>
        <taxon>Rhodospirillales</taxon>
        <taxon>Azospirillaceae</taxon>
        <taxon>Azospirillum</taxon>
    </lineage>
</organism>
<reference evidence="1 2" key="1">
    <citation type="journal article" date="2011" name="PLoS Genet.">
        <title>Azospirillum genomes reveal transition of bacteria from aquatic to terrestrial environments.</title>
        <authorList>
            <person name="Wisniewski-Dye F."/>
            <person name="Borziak K."/>
            <person name="Khalsa-Moyers G."/>
            <person name="Alexandre G."/>
            <person name="Sukharnikov L.O."/>
            <person name="Wuichet K."/>
            <person name="Hurst G.B."/>
            <person name="McDonald W.H."/>
            <person name="Robertson J.S."/>
            <person name="Barbe V."/>
            <person name="Calteau A."/>
            <person name="Rouy Z."/>
            <person name="Mangenot S."/>
            <person name="Prigent-Combaret C."/>
            <person name="Normand P."/>
            <person name="Boyer M."/>
            <person name="Siguier P."/>
            <person name="Dessaux Y."/>
            <person name="Elmerich C."/>
            <person name="Condemine G."/>
            <person name="Krishnen G."/>
            <person name="Kennedy I."/>
            <person name="Paterson A.H."/>
            <person name="Gonzalez V."/>
            <person name="Mavingui P."/>
            <person name="Zhulin I.B."/>
        </authorList>
    </citation>
    <scope>NUCLEOTIDE SEQUENCE [LARGE SCALE GENOMIC DNA]</scope>
    <source>
        <strain evidence="1 2">Sp245</strain>
    </source>
</reference>
<proteinExistence type="predicted"/>
<sequence length="72" mass="8229">MPCLLLTPEKEAEVWMWRRSLVRKRGSLPNVVVSKFRFTDWTAGLQAIAAVRRSAVPVTGNLPLHNPFSRRI</sequence>
<dbReference type="KEGG" id="abs:AZOBR_p340029"/>
<evidence type="ECO:0000313" key="1">
    <source>
        <dbReference type="EMBL" id="CCD02791.1"/>
    </source>
</evidence>
<keyword evidence="2" id="KW-1185">Reference proteome</keyword>
<evidence type="ECO:0000313" key="2">
    <source>
        <dbReference type="Proteomes" id="UP000007319"/>
    </source>
</evidence>
<dbReference type="EMBL" id="HE577330">
    <property type="protein sequence ID" value="CCD02791.1"/>
    <property type="molecule type" value="Genomic_DNA"/>
</dbReference>
<dbReference type="AlphaFoldDB" id="A0A9P1JZH5"/>
<name>A0A9P1JZH5_9PROT</name>
<accession>A0A9P1JZH5</accession>
<protein>
    <submittedName>
        <fullName evidence="1">Uncharacterized protein</fullName>
    </submittedName>
</protein>
<keyword evidence="1" id="KW-0614">Plasmid</keyword>
<dbReference type="Proteomes" id="UP000007319">
    <property type="component" value="Plasmid AZOBR_p3"/>
</dbReference>
<gene>
    <name evidence="1" type="ORF">AZOBR_p340029</name>
</gene>